<feature type="region of interest" description="Disordered" evidence="6">
    <location>
        <begin position="947"/>
        <end position="981"/>
    </location>
</feature>
<dbReference type="GO" id="GO:0000184">
    <property type="term" value="P:nuclear-transcribed mRNA catabolic process, nonsense-mediated decay"/>
    <property type="evidence" value="ECO:0007669"/>
    <property type="project" value="UniProtKB-KW"/>
</dbReference>
<dbReference type="GO" id="GO:0070034">
    <property type="term" value="F:telomerase RNA binding"/>
    <property type="evidence" value="ECO:0007669"/>
    <property type="project" value="TreeGrafter"/>
</dbReference>
<reference evidence="10" key="1">
    <citation type="submission" date="2022-04" db="EMBL/GenBank/DDBJ databases">
        <authorList>
            <person name="Xu L."/>
            <person name="Lv Z."/>
        </authorList>
    </citation>
    <scope>NUCLEOTIDE SEQUENCE</scope>
    <source>
        <strain evidence="10">LV_2022a</strain>
    </source>
</reference>
<feature type="compositionally biased region" description="Polar residues" evidence="6">
    <location>
        <begin position="674"/>
        <end position="695"/>
    </location>
</feature>
<dbReference type="InterPro" id="IPR002716">
    <property type="entry name" value="PIN_dom"/>
</dbReference>
<evidence type="ECO:0000259" key="8">
    <source>
        <dbReference type="Pfam" id="PF10374"/>
    </source>
</evidence>
<feature type="region of interest" description="Disordered" evidence="6">
    <location>
        <begin position="715"/>
        <end position="781"/>
    </location>
</feature>
<comment type="caution">
    <text evidence="10">The sequence shown here is derived from an EMBL/GenBank/DDBJ whole genome shotgun (WGS) entry which is preliminary data.</text>
</comment>
<evidence type="ECO:0000313" key="10">
    <source>
        <dbReference type="EMBL" id="KAK4470732.1"/>
    </source>
</evidence>
<keyword evidence="5" id="KW-0539">Nucleus</keyword>
<feature type="region of interest" description="Disordered" evidence="6">
    <location>
        <begin position="554"/>
        <end position="695"/>
    </location>
</feature>
<sequence>MSVTHQPVDNLDKSKALWRAAYVLVKKLDAVYHSDKAIKTVFSYEAYGNRLRLKELLQKLMFMDLSANFRKTEELIWRKAFYEPYFLYKVYVKNNDQQDRITVFEETLVVHILSAIGYYQSLVLFLQSDLGGKQANDLCTWFPIPFHIPLYCGIFFEFEETSAPMENKSAANKLVHKCLTNIGDLFRYLIDFGDANAGRLAYRYYKAAFHFDPLMGLPHNQLGILDVGRCYGLNAVFHYLRCLTSRFPFEGAKRNLFTILSKNELRYGRIIREKSCRSSCIRYASYFRPKDFRKTIMKFIYLIQQFLKPVESRDPAIENIFHDILAELHSSLLLTDHLTVKSESTAFSERACHMNLGATEVHQEKQNRVDETSDQLTGPIFIRMLLISILTYEYTRTIKFEQDLSRSREKVDEILSVRRHSSQDTEITSDTTSLKIGDEEKVIQVDQSNNCSSTVTNRYGKSPVPDLYEPLSFVLSMGELFVTHVCRQIYHRLGRFMEEPRRVPINSSIIVNSDNLCSECTECSVPRKPLENVDCKHVSNRQLLAGNASLIKHPDAILDDGNPDDELEDSDGIQPTRTSSHESIHSNIDNGEDDEDNVRSRFRRYSSDDDSEHDFLERPIDENDNESDTDFWGSDDSSLLHSQDEINSTGTLSDDDPDVFSDDRLRRASKLNRLGSQQNVKQSNDSSSKYQSESRSLNKDVKCSLSCISEEGVVQENKTENTKVPSQVSSPVPNNDKELSNHYDSSTESMEKNIYHSPRGHSNSIKEDLPGPDVQFDKDSYDPNTDITTRINLFSRLYLFSAVKLFLDWLSSSQFQHINLSFQNTNSKLVDDDNIKSQESSRASSLWQASVERFVSQLMPLLNSIYPIFDHLSHEILCENITNISKFCDTSQCDRKQHLHMDSCSHCFDANTNDVTNFNIVQQLSPDTYRVVEKLFFQQISSSINLPSEAQNESEENSANETVFHNNNSSNNNKTNKDEDKNNEEFRIYPLAEDWLLLGLPSMNSIHDKIDFHNACLPPSLTEIDKTVLRCISLTFHGCSLASHSDHLALCITYNSTGNGHRPFNCNIPLSDISDVPSSYHPNWPNPNRWRRRGRRYRKFYTGYRRCDRYNSSCFNTNLNCNRNDHRNPYMAHRGHSYREHGRYPGSTKGHKLYYDSRYCNSHSHQSDSHHNDWDATESVRNSEVSHSDVLESVSENNPQKPDSSLLVTHNPKQFNKTQSDTTETDQSRRDQAMRDMARLRLLNEVDQLARQFRNQSPLSSTRNTNASSCIQNSESTVNDKNLEFDINKSFLSPFLVIDAYCLTSHLSMVKQLVNSHRFILVIPQTVISHLDYLKKTIASARVAIRYLEHEAHSGNRYLRLQRPDEQPSRPIQLRRQGAMQSDARDLATDIEEDELKGASNHSLNLRVVRRWLSILDCASYFTETLKDSNKSSNATSSVSKTSIPQQTMSSDKHDIDASLYLLNISPPYWDLLSSECNTNESNELSTTKTAAVTILIGFRNTAPEDTVVPREFLKLAVNHGVRLELIRSFIQRWKTFKA</sequence>
<dbReference type="GO" id="GO:0005737">
    <property type="term" value="C:cytoplasm"/>
    <property type="evidence" value="ECO:0007669"/>
    <property type="project" value="UniProtKB-SubCell"/>
</dbReference>
<evidence type="ECO:0000259" key="9">
    <source>
        <dbReference type="Pfam" id="PF13638"/>
    </source>
</evidence>
<evidence type="ECO:0000256" key="1">
    <source>
        <dbReference type="ARBA" id="ARBA00004123"/>
    </source>
</evidence>
<feature type="domain" description="PIN" evidence="9">
    <location>
        <begin position="1296"/>
        <end position="1381"/>
    </location>
</feature>
<dbReference type="InterPro" id="IPR045153">
    <property type="entry name" value="Est1/Ebs1-like"/>
</dbReference>
<evidence type="ECO:0000256" key="2">
    <source>
        <dbReference type="ARBA" id="ARBA00004496"/>
    </source>
</evidence>
<feature type="region of interest" description="Disordered" evidence="6">
    <location>
        <begin position="1165"/>
        <end position="1230"/>
    </location>
</feature>
<feature type="domain" description="Telomerase activating protein Est1-like N-terminal" evidence="8">
    <location>
        <begin position="71"/>
        <end position="190"/>
    </location>
</feature>
<dbReference type="InterPro" id="IPR018834">
    <property type="entry name" value="DNA/RNA-bd_Est1-type"/>
</dbReference>
<feature type="compositionally biased region" description="Polar residues" evidence="6">
    <location>
        <begin position="1194"/>
        <end position="1222"/>
    </location>
</feature>
<dbReference type="GO" id="GO:0042162">
    <property type="term" value="F:telomeric DNA binding"/>
    <property type="evidence" value="ECO:0007669"/>
    <property type="project" value="TreeGrafter"/>
</dbReference>
<feature type="compositionally biased region" description="Basic and acidic residues" evidence="6">
    <location>
        <begin position="764"/>
        <end position="781"/>
    </location>
</feature>
<dbReference type="SUPFAM" id="SSF48452">
    <property type="entry name" value="TPR-like"/>
    <property type="match status" value="1"/>
</dbReference>
<keyword evidence="4" id="KW-0866">Nonsense-mediated mRNA decay</keyword>
<feature type="compositionally biased region" description="Low complexity" evidence="6">
    <location>
        <begin position="1431"/>
        <end position="1443"/>
    </location>
</feature>
<dbReference type="InterPro" id="IPR011990">
    <property type="entry name" value="TPR-like_helical_dom_sf"/>
</dbReference>
<evidence type="ECO:0000256" key="6">
    <source>
        <dbReference type="SAM" id="MobiDB-lite"/>
    </source>
</evidence>
<dbReference type="Gene3D" id="3.40.50.1010">
    <property type="entry name" value="5'-nuclease"/>
    <property type="match status" value="1"/>
</dbReference>
<dbReference type="InterPro" id="IPR019458">
    <property type="entry name" value="Est1-like_N"/>
</dbReference>
<evidence type="ECO:0000256" key="5">
    <source>
        <dbReference type="ARBA" id="ARBA00023242"/>
    </source>
</evidence>
<comment type="subcellular location">
    <subcellularLocation>
        <location evidence="2">Cytoplasm</location>
    </subcellularLocation>
    <subcellularLocation>
        <location evidence="1">Nucleus</location>
    </subcellularLocation>
</comment>
<protein>
    <recommendedName>
        <fullName evidence="12">Protein SMG5</fullName>
    </recommendedName>
</protein>
<dbReference type="EMBL" id="JALJAT010000004">
    <property type="protein sequence ID" value="KAK4470732.1"/>
    <property type="molecule type" value="Genomic_DNA"/>
</dbReference>
<reference evidence="10" key="2">
    <citation type="journal article" date="2023" name="Infect Dis Poverty">
        <title>Chromosome-scale genome of the human blood fluke Schistosoma mekongi and its implications for public health.</title>
        <authorList>
            <person name="Zhou M."/>
            <person name="Xu L."/>
            <person name="Xu D."/>
            <person name="Chen W."/>
            <person name="Khan J."/>
            <person name="Hu Y."/>
            <person name="Huang H."/>
            <person name="Wei H."/>
            <person name="Zhang Y."/>
            <person name="Chusongsang P."/>
            <person name="Tanasarnprasert K."/>
            <person name="Hu X."/>
            <person name="Limpanont Y."/>
            <person name="Lv Z."/>
        </authorList>
    </citation>
    <scope>NUCLEOTIDE SEQUENCE</scope>
    <source>
        <strain evidence="10">LV_2022a</strain>
    </source>
</reference>
<dbReference type="Pfam" id="PF13638">
    <property type="entry name" value="PIN_4"/>
    <property type="match status" value="1"/>
</dbReference>
<keyword evidence="3" id="KW-0963">Cytoplasm</keyword>
<name>A0AAE1ZBG4_SCHME</name>
<feature type="region of interest" description="Disordered" evidence="6">
    <location>
        <begin position="1428"/>
        <end position="1451"/>
    </location>
</feature>
<dbReference type="Proteomes" id="UP001292079">
    <property type="component" value="Unassembled WGS sequence"/>
</dbReference>
<feature type="compositionally biased region" description="Low complexity" evidence="6">
    <location>
        <begin position="959"/>
        <end position="974"/>
    </location>
</feature>
<keyword evidence="11" id="KW-1185">Reference proteome</keyword>
<evidence type="ECO:0000256" key="4">
    <source>
        <dbReference type="ARBA" id="ARBA00023161"/>
    </source>
</evidence>
<evidence type="ECO:0000313" key="11">
    <source>
        <dbReference type="Proteomes" id="UP001292079"/>
    </source>
</evidence>
<dbReference type="Gene3D" id="1.25.40.10">
    <property type="entry name" value="Tetratricopeptide repeat domain"/>
    <property type="match status" value="1"/>
</dbReference>
<feature type="compositionally biased region" description="Acidic residues" evidence="6">
    <location>
        <begin position="557"/>
        <end position="571"/>
    </location>
</feature>
<dbReference type="PANTHER" id="PTHR15696:SF7">
    <property type="entry name" value="NONSENSE-MEDIATED MRNA DECAY FACTOR"/>
    <property type="match status" value="1"/>
</dbReference>
<accession>A0AAE1ZBG4</accession>
<evidence type="ECO:0000256" key="3">
    <source>
        <dbReference type="ARBA" id="ARBA00022490"/>
    </source>
</evidence>
<proteinExistence type="predicted"/>
<feature type="domain" description="DNA/RNA-binding" evidence="7">
    <location>
        <begin position="201"/>
        <end position="381"/>
    </location>
</feature>
<evidence type="ECO:0000259" key="7">
    <source>
        <dbReference type="Pfam" id="PF10373"/>
    </source>
</evidence>
<evidence type="ECO:0008006" key="12">
    <source>
        <dbReference type="Google" id="ProtNLM"/>
    </source>
</evidence>
<feature type="compositionally biased region" description="Polar residues" evidence="6">
    <location>
        <begin position="635"/>
        <end position="652"/>
    </location>
</feature>
<dbReference type="PANTHER" id="PTHR15696">
    <property type="entry name" value="SMG-7 SUPPRESSOR WITH MORPHOLOGICAL EFFECT ON GENITALIA PROTEIN 7"/>
    <property type="match status" value="1"/>
</dbReference>
<organism evidence="10 11">
    <name type="scientific">Schistosoma mekongi</name>
    <name type="common">Parasitic worm</name>
    <dbReference type="NCBI Taxonomy" id="38744"/>
    <lineage>
        <taxon>Eukaryota</taxon>
        <taxon>Metazoa</taxon>
        <taxon>Spiralia</taxon>
        <taxon>Lophotrochozoa</taxon>
        <taxon>Platyhelminthes</taxon>
        <taxon>Trematoda</taxon>
        <taxon>Digenea</taxon>
        <taxon>Strigeidida</taxon>
        <taxon>Schistosomatoidea</taxon>
        <taxon>Schistosomatidae</taxon>
        <taxon>Schistosoma</taxon>
    </lineage>
</organism>
<dbReference type="Pfam" id="PF10374">
    <property type="entry name" value="EST1"/>
    <property type="match status" value="1"/>
</dbReference>
<dbReference type="Pfam" id="PF10373">
    <property type="entry name" value="EST1_DNA_bind"/>
    <property type="match status" value="1"/>
</dbReference>
<gene>
    <name evidence="10" type="ORF">MN116_006258</name>
</gene>
<feature type="compositionally biased region" description="Basic and acidic residues" evidence="6">
    <location>
        <begin position="1165"/>
        <end position="1174"/>
    </location>
</feature>
<dbReference type="GO" id="GO:0005697">
    <property type="term" value="C:telomerase holoenzyme complex"/>
    <property type="evidence" value="ECO:0007669"/>
    <property type="project" value="TreeGrafter"/>
</dbReference>
<feature type="compositionally biased region" description="Polar residues" evidence="6">
    <location>
        <begin position="722"/>
        <end position="733"/>
    </location>
</feature>